<dbReference type="AlphaFoldDB" id="A0A151C4V4"/>
<sequence>MFDAFDETWWSAGSALNWWDSRVADPPAWLPDRERALAWLKRHAPVTGAALALIRSHRTCETSQLHELDPRLPADPRSALWMMLAGMRLIDLGFPISVNGRGGWGPKSAGFMAVRLPVHHAIDPELRRLGLTPVEIADIGPGPLRGQRQYDRHNLICTGLAIRARRDGWLTAGEAWCRFDRICDDPIMGHGGPDLALIGEGLLVCVELTASTGQSLEAKFRRWDRVLDHPACRNTHVLWLSAGRGDGNTGILERLDGLCAARSRQHAGDAASVMAGGFMTDGWTPSPGIPVPLDGWTGHDMDRLGRVFGLPNAASWRLPERMRGHWHG</sequence>
<evidence type="ECO:0000313" key="1">
    <source>
        <dbReference type="EMBL" id="RGW64015.1"/>
    </source>
</evidence>
<comment type="caution">
    <text evidence="1">The sequence shown here is derived from an EMBL/GenBank/DDBJ whole genome shotgun (WGS) entry which is preliminary data.</text>
</comment>
<name>A0A151C4V4_BIFLN</name>
<evidence type="ECO:0000313" key="2">
    <source>
        <dbReference type="Proteomes" id="UP000265775"/>
    </source>
</evidence>
<dbReference type="EMBL" id="QSAR01000008">
    <property type="protein sequence ID" value="RGW64015.1"/>
    <property type="molecule type" value="Genomic_DNA"/>
</dbReference>
<proteinExistence type="predicted"/>
<gene>
    <name evidence="1" type="ORF">DWV59_08030</name>
</gene>
<organism evidence="1 2">
    <name type="scientific">Bifidobacterium longum</name>
    <dbReference type="NCBI Taxonomy" id="216816"/>
    <lineage>
        <taxon>Bacteria</taxon>
        <taxon>Bacillati</taxon>
        <taxon>Actinomycetota</taxon>
        <taxon>Actinomycetes</taxon>
        <taxon>Bifidobacteriales</taxon>
        <taxon>Bifidobacteriaceae</taxon>
        <taxon>Bifidobacterium</taxon>
    </lineage>
</organism>
<dbReference type="Proteomes" id="UP000265775">
    <property type="component" value="Unassembled WGS sequence"/>
</dbReference>
<dbReference type="RefSeq" id="WP_058060900.1">
    <property type="nucleotide sequence ID" value="NZ_CP137047.1"/>
</dbReference>
<accession>A0A151C4V4</accession>
<reference evidence="1 2" key="1">
    <citation type="submission" date="2018-08" db="EMBL/GenBank/DDBJ databases">
        <title>A genome reference for cultivated species of the human gut microbiota.</title>
        <authorList>
            <person name="Zou Y."/>
            <person name="Xue W."/>
            <person name="Luo G."/>
        </authorList>
    </citation>
    <scope>NUCLEOTIDE SEQUENCE [LARGE SCALE GENOMIC DNA]</scope>
    <source>
        <strain evidence="1 2">AF11-12</strain>
    </source>
</reference>
<protein>
    <submittedName>
        <fullName evidence="1">Uncharacterized protein</fullName>
    </submittedName>
</protein>